<dbReference type="PANTHER" id="PTHR47771:SF3">
    <property type="entry name" value="LD27203P"/>
    <property type="match status" value="1"/>
</dbReference>
<sequence>MKFFTCITLALCVALAAADSKETTKTKRYAPFLPNGIESKFSYNSIPYSHEYSNLNRIYSGVSPSVYSSYGYGNVYPSVYSSGLGLSGLSSVGVNGYSSLIGSGLAKSVVSGSSLVNSGLYGSSYAVPAMYSNLASLGLGYGYGAGYTSSFGVPKVFHGPIKEAGTTQNVQYRTVTQHVPVPVPQPYPVEVTKQVSVPQPYPVHVPKAVPVPVKVEVPVEVPRPYTVRVPQPVPVHVPVKVPVEIPRPYPVTVTKTVQVPVEKPIYVKYPVQYPVHVPEPYPVEVPQPVPVKVPHPVVVKVPHYQVTKSTAYVQPSVNVVASSLPASYVSGVEAAAYNPSWVASSGASAFYPASYSAGVKYSSSVPSFTSGAVFPVDSHAVSYSNGLTSVGSVGGVSYNGLIAGGSVYPYNFNSNLYGKYLSGEKHYINAQPMNYLSGYNNYGLLKSYIPSIYGGYNGLKSYSTEHWGKKK</sequence>
<accession>A0AAW1UUP9</accession>
<gene>
    <name evidence="2" type="ORF">WA026_009085</name>
</gene>
<keyword evidence="1" id="KW-0732">Signal</keyword>
<dbReference type="EMBL" id="JARQZJ010000094">
    <property type="protein sequence ID" value="KAK9884863.1"/>
    <property type="molecule type" value="Genomic_DNA"/>
</dbReference>
<dbReference type="AlphaFoldDB" id="A0AAW1UUP9"/>
<feature type="chain" id="PRO_5043576080" evidence="1">
    <location>
        <begin position="19"/>
        <end position="471"/>
    </location>
</feature>
<comment type="caution">
    <text evidence="2">The sequence shown here is derived from an EMBL/GenBank/DDBJ whole genome shotgun (WGS) entry which is preliminary data.</text>
</comment>
<dbReference type="Proteomes" id="UP001431783">
    <property type="component" value="Unassembled WGS sequence"/>
</dbReference>
<keyword evidence="3" id="KW-1185">Reference proteome</keyword>
<evidence type="ECO:0000256" key="1">
    <source>
        <dbReference type="SAM" id="SignalP"/>
    </source>
</evidence>
<feature type="signal peptide" evidence="1">
    <location>
        <begin position="1"/>
        <end position="18"/>
    </location>
</feature>
<reference evidence="2 3" key="1">
    <citation type="submission" date="2023-03" db="EMBL/GenBank/DDBJ databases">
        <title>Genome insight into feeding habits of ladybird beetles.</title>
        <authorList>
            <person name="Li H.-S."/>
            <person name="Huang Y.-H."/>
            <person name="Pang H."/>
        </authorList>
    </citation>
    <scope>NUCLEOTIDE SEQUENCE [LARGE SCALE GENOMIC DNA]</scope>
    <source>
        <strain evidence="2">SYSU_2023b</strain>
        <tissue evidence="2">Whole body</tissue>
    </source>
</reference>
<evidence type="ECO:0000313" key="3">
    <source>
        <dbReference type="Proteomes" id="UP001431783"/>
    </source>
</evidence>
<protein>
    <submittedName>
        <fullName evidence="2">Uncharacterized protein</fullName>
    </submittedName>
</protein>
<name>A0AAW1UUP9_9CUCU</name>
<dbReference type="PANTHER" id="PTHR47771">
    <property type="entry name" value="LD27203P-RELATED"/>
    <property type="match status" value="1"/>
</dbReference>
<organism evidence="2 3">
    <name type="scientific">Henosepilachna vigintioctopunctata</name>
    <dbReference type="NCBI Taxonomy" id="420089"/>
    <lineage>
        <taxon>Eukaryota</taxon>
        <taxon>Metazoa</taxon>
        <taxon>Ecdysozoa</taxon>
        <taxon>Arthropoda</taxon>
        <taxon>Hexapoda</taxon>
        <taxon>Insecta</taxon>
        <taxon>Pterygota</taxon>
        <taxon>Neoptera</taxon>
        <taxon>Endopterygota</taxon>
        <taxon>Coleoptera</taxon>
        <taxon>Polyphaga</taxon>
        <taxon>Cucujiformia</taxon>
        <taxon>Coccinelloidea</taxon>
        <taxon>Coccinellidae</taxon>
        <taxon>Epilachninae</taxon>
        <taxon>Epilachnini</taxon>
        <taxon>Henosepilachna</taxon>
    </lineage>
</organism>
<proteinExistence type="predicted"/>
<evidence type="ECO:0000313" key="2">
    <source>
        <dbReference type="EMBL" id="KAK9884863.1"/>
    </source>
</evidence>